<accession>H0HTL8</accession>
<dbReference type="RefSeq" id="WP_008837128.1">
    <property type="nucleotide sequence ID" value="NZ_AHAM01000140.1"/>
</dbReference>
<reference evidence="1 2" key="1">
    <citation type="journal article" date="2012" name="J. Bacteriol.">
        <title>Draft Genome Sequence of Mesorhizobium alhagi CCNWXJ12-2T, a Novel Salt-Resistant Species Isolated from the Desert of Northwestern China.</title>
        <authorList>
            <person name="Zhou M."/>
            <person name="Chen W."/>
            <person name="Chen H."/>
            <person name="Wei G."/>
        </authorList>
    </citation>
    <scope>NUCLEOTIDE SEQUENCE [LARGE SCALE GENOMIC DNA]</scope>
    <source>
        <strain evidence="1 2">CCNWXJ12-2</strain>
    </source>
</reference>
<keyword evidence="2" id="KW-1185">Reference proteome</keyword>
<evidence type="ECO:0000313" key="2">
    <source>
        <dbReference type="Proteomes" id="UP000003250"/>
    </source>
</evidence>
<protein>
    <submittedName>
        <fullName evidence="1">Uncharacterized protein</fullName>
    </submittedName>
</protein>
<dbReference type="AlphaFoldDB" id="H0HTL8"/>
<gene>
    <name evidence="1" type="ORF">MAXJ12_17548</name>
</gene>
<proteinExistence type="predicted"/>
<organism evidence="1 2">
    <name type="scientific">Mesorhizobium alhagi CCNWXJ12-2</name>
    <dbReference type="NCBI Taxonomy" id="1107882"/>
    <lineage>
        <taxon>Bacteria</taxon>
        <taxon>Pseudomonadati</taxon>
        <taxon>Pseudomonadota</taxon>
        <taxon>Alphaproteobacteria</taxon>
        <taxon>Hyphomicrobiales</taxon>
        <taxon>Phyllobacteriaceae</taxon>
        <taxon>Allomesorhizobium</taxon>
    </lineage>
</organism>
<dbReference type="EMBL" id="AHAM01000140">
    <property type="protein sequence ID" value="EHK55996.1"/>
    <property type="molecule type" value="Genomic_DNA"/>
</dbReference>
<sequence>MASKGGGDGLDHYHQRDRETLKRIVAVLLSLAALAELASSKPRPLRAGARWFLAPAEMIARDFVMGLWEDFGDRSVSLPACDADDAVCLAHSFRALAGLLGGLMRCGLASPLARTRRCLIGDQLRKLRNLSQGLPLLARMRPDTS</sequence>
<name>H0HTL8_9HYPH</name>
<dbReference type="Proteomes" id="UP000003250">
    <property type="component" value="Unassembled WGS sequence"/>
</dbReference>
<dbReference type="PATRIC" id="fig|1107882.3.peg.3426"/>
<evidence type="ECO:0000313" key="1">
    <source>
        <dbReference type="EMBL" id="EHK55996.1"/>
    </source>
</evidence>